<dbReference type="PANTHER" id="PTHR48081:SF8">
    <property type="entry name" value="ALPHA_BETA HYDROLASE FOLD-3 DOMAIN-CONTAINING PROTEIN-RELATED"/>
    <property type="match status" value="1"/>
</dbReference>
<evidence type="ECO:0000313" key="3">
    <source>
        <dbReference type="EMBL" id="RRJ30261.1"/>
    </source>
</evidence>
<dbReference type="Proteomes" id="UP000282322">
    <property type="component" value="Unassembled WGS sequence"/>
</dbReference>
<dbReference type="PANTHER" id="PTHR48081">
    <property type="entry name" value="AB HYDROLASE SUPERFAMILY PROTEIN C4A8.06C"/>
    <property type="match status" value="1"/>
</dbReference>
<dbReference type="Pfam" id="PF07859">
    <property type="entry name" value="Abhydrolase_3"/>
    <property type="match status" value="1"/>
</dbReference>
<evidence type="ECO:0000259" key="2">
    <source>
        <dbReference type="Pfam" id="PF07859"/>
    </source>
</evidence>
<dbReference type="Gene3D" id="3.40.50.1820">
    <property type="entry name" value="alpha/beta hydrolase"/>
    <property type="match status" value="1"/>
</dbReference>
<dbReference type="EMBL" id="RRCH01000022">
    <property type="protein sequence ID" value="RRJ30261.1"/>
    <property type="molecule type" value="Genomic_DNA"/>
</dbReference>
<dbReference type="RefSeq" id="WP_124954996.1">
    <property type="nucleotide sequence ID" value="NZ_RRCH01000022.1"/>
</dbReference>
<evidence type="ECO:0000313" key="4">
    <source>
        <dbReference type="Proteomes" id="UP000282322"/>
    </source>
</evidence>
<accession>A0A3P3R9V3</accession>
<feature type="domain" description="Alpha/beta hydrolase fold-3" evidence="2">
    <location>
        <begin position="81"/>
        <end position="286"/>
    </location>
</feature>
<evidence type="ECO:0000256" key="1">
    <source>
        <dbReference type="ARBA" id="ARBA00022801"/>
    </source>
</evidence>
<reference evidence="3 4" key="1">
    <citation type="submission" date="2018-11" db="EMBL/GenBank/DDBJ databases">
        <title>Taxonoimc description of Halomarina strain SPP-AMP-1.</title>
        <authorList>
            <person name="Pal Y."/>
            <person name="Srinivasana K."/>
            <person name="Verma A."/>
            <person name="Kumar P."/>
        </authorList>
    </citation>
    <scope>NUCLEOTIDE SEQUENCE [LARGE SCALE GENOMIC DNA]</scope>
    <source>
        <strain evidence="3 4">SPP-AMP-1</strain>
    </source>
</reference>
<dbReference type="InterPro" id="IPR029058">
    <property type="entry name" value="AB_hydrolase_fold"/>
</dbReference>
<dbReference type="PROSITE" id="PS00122">
    <property type="entry name" value="CARBOXYLESTERASE_B_1"/>
    <property type="match status" value="1"/>
</dbReference>
<comment type="caution">
    <text evidence="3">The sequence shown here is derived from an EMBL/GenBank/DDBJ whole genome shotgun (WGS) entry which is preliminary data.</text>
</comment>
<protein>
    <submittedName>
        <fullName evidence="3">Alpha/beta hydrolase</fullName>
    </submittedName>
</protein>
<keyword evidence="4" id="KW-1185">Reference proteome</keyword>
<dbReference type="InterPro" id="IPR019826">
    <property type="entry name" value="Carboxylesterase_B_AS"/>
</dbReference>
<organism evidence="3 4">
    <name type="scientific">Halocatena pleomorpha</name>
    <dbReference type="NCBI Taxonomy" id="1785090"/>
    <lineage>
        <taxon>Archaea</taxon>
        <taxon>Methanobacteriati</taxon>
        <taxon>Methanobacteriota</taxon>
        <taxon>Stenosarchaea group</taxon>
        <taxon>Halobacteria</taxon>
        <taxon>Halobacteriales</taxon>
        <taxon>Natronomonadaceae</taxon>
        <taxon>Halocatena</taxon>
    </lineage>
</organism>
<proteinExistence type="predicted"/>
<name>A0A3P3R9V3_9EURY</name>
<gene>
    <name evidence="3" type="ORF">EIK79_10070</name>
</gene>
<dbReference type="AlphaFoldDB" id="A0A3P3R9V3"/>
<dbReference type="OrthoDB" id="33195at2157"/>
<dbReference type="FunFam" id="3.40.50.1820:FF:000089">
    <property type="entry name" value="Alpha/beta hydrolase"/>
    <property type="match status" value="1"/>
</dbReference>
<keyword evidence="1 3" id="KW-0378">Hydrolase</keyword>
<sequence length="312" mass="34187">MRGELDPQVDVILELVNDYDITLSGADVSESRQELETMIDLAGDDPVSVGEVADFTIDAEDRDLPARAYVPEGEGPFPVVAFFHGGGFVLGSVDAYDNLCRLLARESSCLVVSVEYRLAPEHPWPAALEDCYAATRWLSRNADRFGGDSTRLAVAGDSAGGNLSATVSLLARERGMIDINCQILLYPSTASFEPMDSRAANASGYFLTAEDLVWFVGHYIEDSFDAHNPLAFPLQARDLSELPPAFVLTCGFDPLRDEGIAYADRLRDAGVDVEHTNYESMIHGFLTMEGIVDRAREGIDEVATYLQRELHP</sequence>
<dbReference type="InterPro" id="IPR050300">
    <property type="entry name" value="GDXG_lipolytic_enzyme"/>
</dbReference>
<dbReference type="InterPro" id="IPR013094">
    <property type="entry name" value="AB_hydrolase_3"/>
</dbReference>
<dbReference type="SUPFAM" id="SSF53474">
    <property type="entry name" value="alpha/beta-Hydrolases"/>
    <property type="match status" value="1"/>
</dbReference>
<dbReference type="GO" id="GO:0016787">
    <property type="term" value="F:hydrolase activity"/>
    <property type="evidence" value="ECO:0007669"/>
    <property type="project" value="UniProtKB-KW"/>
</dbReference>